<dbReference type="Gene3D" id="3.40.30.10">
    <property type="entry name" value="Glutaredoxin"/>
    <property type="match status" value="1"/>
</dbReference>
<comment type="caution">
    <text evidence="3">The sequence shown here is derived from an EMBL/GenBank/DDBJ whole genome shotgun (WGS) entry which is preliminary data.</text>
</comment>
<dbReference type="PANTHER" id="PTHR43640">
    <property type="entry name" value="OS07G0260300 PROTEIN"/>
    <property type="match status" value="1"/>
</dbReference>
<name>A0A956LWS1_UNCEI</name>
<keyword evidence="1" id="KW-0732">Signal</keyword>
<sequence length="212" mass="22684">MNPVWIRRLAALALVPLIAGVATLSSQAKDEAMAPSAEVGKQAPNFTLTDTEGHQHSLADYKGKVVVLEWFNPDCPFVKKHHELHHSMIECANKAQETGVVWLAVNSGAPGKQGAGLERNVAARAEYEMKYPVLLDEDGKVGKMYGARTTPHMFVIAADGSLAYQGAIDDNPSPTELGDLNYVMAALNALQNGKAIGTANTKSYGCSVKYAS</sequence>
<dbReference type="Pfam" id="PF08534">
    <property type="entry name" value="Redoxin"/>
    <property type="match status" value="1"/>
</dbReference>
<evidence type="ECO:0000313" key="3">
    <source>
        <dbReference type="EMBL" id="MCA9726751.1"/>
    </source>
</evidence>
<dbReference type="EMBL" id="JAGQHR010000063">
    <property type="protein sequence ID" value="MCA9726751.1"/>
    <property type="molecule type" value="Genomic_DNA"/>
</dbReference>
<dbReference type="InterPro" id="IPR013766">
    <property type="entry name" value="Thioredoxin_domain"/>
</dbReference>
<evidence type="ECO:0000256" key="1">
    <source>
        <dbReference type="SAM" id="SignalP"/>
    </source>
</evidence>
<accession>A0A956LWS1</accession>
<dbReference type="InterPro" id="IPR047262">
    <property type="entry name" value="PRX-like1"/>
</dbReference>
<organism evidence="3 4">
    <name type="scientific">Eiseniibacteriota bacterium</name>
    <dbReference type="NCBI Taxonomy" id="2212470"/>
    <lineage>
        <taxon>Bacteria</taxon>
        <taxon>Candidatus Eiseniibacteriota</taxon>
    </lineage>
</organism>
<protein>
    <submittedName>
        <fullName evidence="3">Thioredoxin family protein</fullName>
    </submittedName>
</protein>
<feature type="domain" description="Thioredoxin" evidence="2">
    <location>
        <begin position="37"/>
        <end position="192"/>
    </location>
</feature>
<dbReference type="AlphaFoldDB" id="A0A956LWS1"/>
<feature type="chain" id="PRO_5037430569" evidence="1">
    <location>
        <begin position="29"/>
        <end position="212"/>
    </location>
</feature>
<gene>
    <name evidence="3" type="ORF">KC729_03645</name>
</gene>
<dbReference type="Proteomes" id="UP000697710">
    <property type="component" value="Unassembled WGS sequence"/>
</dbReference>
<dbReference type="PROSITE" id="PS51352">
    <property type="entry name" value="THIOREDOXIN_2"/>
    <property type="match status" value="1"/>
</dbReference>
<reference evidence="3" key="2">
    <citation type="journal article" date="2021" name="Microbiome">
        <title>Successional dynamics and alternative stable states in a saline activated sludge microbial community over 9 years.</title>
        <authorList>
            <person name="Wang Y."/>
            <person name="Ye J."/>
            <person name="Ju F."/>
            <person name="Liu L."/>
            <person name="Boyd J.A."/>
            <person name="Deng Y."/>
            <person name="Parks D.H."/>
            <person name="Jiang X."/>
            <person name="Yin X."/>
            <person name="Woodcroft B.J."/>
            <person name="Tyson G.W."/>
            <person name="Hugenholtz P."/>
            <person name="Polz M.F."/>
            <person name="Zhang T."/>
        </authorList>
    </citation>
    <scope>NUCLEOTIDE SEQUENCE</scope>
    <source>
        <strain evidence="3">HKST-UBA01</strain>
    </source>
</reference>
<dbReference type="InterPro" id="IPR036249">
    <property type="entry name" value="Thioredoxin-like_sf"/>
</dbReference>
<evidence type="ECO:0000313" key="4">
    <source>
        <dbReference type="Proteomes" id="UP000697710"/>
    </source>
</evidence>
<dbReference type="CDD" id="cd02969">
    <property type="entry name" value="PRX_like1"/>
    <property type="match status" value="1"/>
</dbReference>
<dbReference type="SUPFAM" id="SSF52833">
    <property type="entry name" value="Thioredoxin-like"/>
    <property type="match status" value="1"/>
</dbReference>
<proteinExistence type="predicted"/>
<feature type="signal peptide" evidence="1">
    <location>
        <begin position="1"/>
        <end position="28"/>
    </location>
</feature>
<dbReference type="PANTHER" id="PTHR43640:SF1">
    <property type="entry name" value="THIOREDOXIN-DEPENDENT PEROXIREDOXIN"/>
    <property type="match status" value="1"/>
</dbReference>
<evidence type="ECO:0000259" key="2">
    <source>
        <dbReference type="PROSITE" id="PS51352"/>
    </source>
</evidence>
<dbReference type="InterPro" id="IPR013740">
    <property type="entry name" value="Redoxin"/>
</dbReference>
<reference evidence="3" key="1">
    <citation type="submission" date="2020-04" db="EMBL/GenBank/DDBJ databases">
        <authorList>
            <person name="Zhang T."/>
        </authorList>
    </citation>
    <scope>NUCLEOTIDE SEQUENCE</scope>
    <source>
        <strain evidence="3">HKST-UBA01</strain>
    </source>
</reference>
<dbReference type="GO" id="GO:0016491">
    <property type="term" value="F:oxidoreductase activity"/>
    <property type="evidence" value="ECO:0007669"/>
    <property type="project" value="InterPro"/>
</dbReference>